<feature type="non-terminal residue" evidence="4">
    <location>
        <position position="572"/>
    </location>
</feature>
<name>A0AAN6XJ68_9PEZI</name>
<dbReference type="GO" id="GO:0016020">
    <property type="term" value="C:membrane"/>
    <property type="evidence" value="ECO:0007669"/>
    <property type="project" value="TreeGrafter"/>
</dbReference>
<gene>
    <name evidence="4" type="ORF">QBC40DRAFT_145087</name>
</gene>
<feature type="region of interest" description="Disordered" evidence="1">
    <location>
        <begin position="417"/>
        <end position="459"/>
    </location>
</feature>
<sequence>GHTVAPGLPLPGTRTGFPATLAAIGIPSADAFVFGLLWFLIAVALVVIAVVGVKILLEAFVSIKWIKEDRLAYFRSYWVGFLGHVLLRALIIGFFMLATLAIFQFTIPASVGPLAVTVIVFLFVVMGVISLTAYGVWYRTRRGTFSIVKDRAVFYRSRWLAMPIWESRLKEHNLEIRRFLSIPCYRLRHDDHDDEYPTVHLDQPYVKRFAWLTARFRRTRWWFLAYYVPYLFVRAAFLGGAGSAPLVQVYGVLVLDIANFAVTVIMRPFEGTRNTAMGVWILSICKILSTGISIAFLPRLQVNRIITTVLGVIIIVIQGFTIIALLILIIPSALSSRLSLLRNQEEFAPRWLDLVRIRYFDKMQTKAQDRWTPPKGTVTKKKERNEPTLPEPHFAVTGVRRGEMLEDDLDDSTIYDSQQSLHERNSKQSLTSPPRGRSSQAGGIRSRLSSGSLPRTGRVSRISWSSREFVDPALLERPDSTLAKRLSGITFTITPDDGSSMTTKDNSSVSGESSISHVRPQASFRSFRSQSTTRASSINEGGASTPTPTREAFSFPALSRPSTLPEAAEPDE</sequence>
<feature type="compositionally biased region" description="Polar residues" evidence="1">
    <location>
        <begin position="538"/>
        <end position="548"/>
    </location>
</feature>
<dbReference type="GO" id="GO:0009272">
    <property type="term" value="P:fungal-type cell wall biogenesis"/>
    <property type="evidence" value="ECO:0007669"/>
    <property type="project" value="TreeGrafter"/>
</dbReference>
<feature type="region of interest" description="Disordered" evidence="1">
    <location>
        <begin position="368"/>
        <end position="397"/>
    </location>
</feature>
<feature type="transmembrane region" description="Helical" evidence="2">
    <location>
        <begin position="278"/>
        <end position="297"/>
    </location>
</feature>
<feature type="domain" description="TRP C-terminal" evidence="3">
    <location>
        <begin position="15"/>
        <end position="349"/>
    </location>
</feature>
<dbReference type="Pfam" id="PF06011">
    <property type="entry name" value="TRP"/>
    <property type="match status" value="1"/>
</dbReference>
<feature type="transmembrane region" description="Helical" evidence="2">
    <location>
        <begin position="115"/>
        <end position="137"/>
    </location>
</feature>
<feature type="compositionally biased region" description="Low complexity" evidence="1">
    <location>
        <begin position="507"/>
        <end position="537"/>
    </location>
</feature>
<protein>
    <recommendedName>
        <fullName evidence="3">TRP C-terminal domain-containing protein</fullName>
    </recommendedName>
</protein>
<keyword evidence="2" id="KW-0812">Transmembrane</keyword>
<feature type="transmembrane region" description="Helical" evidence="2">
    <location>
        <begin position="36"/>
        <end position="57"/>
    </location>
</feature>
<accession>A0AAN6XJ68</accession>
<keyword evidence="2" id="KW-1133">Transmembrane helix</keyword>
<reference evidence="4" key="2">
    <citation type="submission" date="2023-05" db="EMBL/GenBank/DDBJ databases">
        <authorList>
            <consortium name="Lawrence Berkeley National Laboratory"/>
            <person name="Steindorff A."/>
            <person name="Hensen N."/>
            <person name="Bonometti L."/>
            <person name="Westerberg I."/>
            <person name="Brannstrom I.O."/>
            <person name="Guillou S."/>
            <person name="Cros-Aarteil S."/>
            <person name="Calhoun S."/>
            <person name="Haridas S."/>
            <person name="Kuo A."/>
            <person name="Mondo S."/>
            <person name="Pangilinan J."/>
            <person name="Riley R."/>
            <person name="Labutti K."/>
            <person name="Andreopoulos B."/>
            <person name="Lipzen A."/>
            <person name="Chen C."/>
            <person name="Yanf M."/>
            <person name="Daum C."/>
            <person name="Ng V."/>
            <person name="Clum A."/>
            <person name="Ohm R."/>
            <person name="Martin F."/>
            <person name="Silar P."/>
            <person name="Natvig D."/>
            <person name="Lalanne C."/>
            <person name="Gautier V."/>
            <person name="Ament-Velasquez S.L."/>
            <person name="Kruys A."/>
            <person name="Hutchinson M.I."/>
            <person name="Powell A.J."/>
            <person name="Barry K."/>
            <person name="Miller A.N."/>
            <person name="Grigoriev I.V."/>
            <person name="Debuchy R."/>
            <person name="Gladieux P."/>
            <person name="Thoren M.H."/>
            <person name="Johannesson H."/>
        </authorList>
    </citation>
    <scope>NUCLEOTIDE SEQUENCE</scope>
    <source>
        <strain evidence="4">CBS 315.58</strain>
    </source>
</reference>
<feature type="transmembrane region" description="Helical" evidence="2">
    <location>
        <begin position="309"/>
        <end position="334"/>
    </location>
</feature>
<feature type="compositionally biased region" description="Polar residues" evidence="1">
    <location>
        <begin position="427"/>
        <end position="441"/>
    </location>
</feature>
<evidence type="ECO:0000313" key="4">
    <source>
        <dbReference type="EMBL" id="KAK4200285.1"/>
    </source>
</evidence>
<dbReference type="AlphaFoldDB" id="A0AAN6XJ68"/>
<reference evidence="4" key="1">
    <citation type="journal article" date="2023" name="Mol. Phylogenet. Evol.">
        <title>Genome-scale phylogeny and comparative genomics of the fungal order Sordariales.</title>
        <authorList>
            <person name="Hensen N."/>
            <person name="Bonometti L."/>
            <person name="Westerberg I."/>
            <person name="Brannstrom I.O."/>
            <person name="Guillou S."/>
            <person name="Cros-Aarteil S."/>
            <person name="Calhoun S."/>
            <person name="Haridas S."/>
            <person name="Kuo A."/>
            <person name="Mondo S."/>
            <person name="Pangilinan J."/>
            <person name="Riley R."/>
            <person name="LaButti K."/>
            <person name="Andreopoulos B."/>
            <person name="Lipzen A."/>
            <person name="Chen C."/>
            <person name="Yan M."/>
            <person name="Daum C."/>
            <person name="Ng V."/>
            <person name="Clum A."/>
            <person name="Steindorff A."/>
            <person name="Ohm R.A."/>
            <person name="Martin F."/>
            <person name="Silar P."/>
            <person name="Natvig D.O."/>
            <person name="Lalanne C."/>
            <person name="Gautier V."/>
            <person name="Ament-Velasquez S.L."/>
            <person name="Kruys A."/>
            <person name="Hutchinson M.I."/>
            <person name="Powell A.J."/>
            <person name="Barry K."/>
            <person name="Miller A.N."/>
            <person name="Grigoriev I.V."/>
            <person name="Debuchy R."/>
            <person name="Gladieux P."/>
            <person name="Hiltunen Thoren M."/>
            <person name="Johannesson H."/>
        </authorList>
    </citation>
    <scope>NUCLEOTIDE SEQUENCE</scope>
    <source>
        <strain evidence="4">CBS 315.58</strain>
    </source>
</reference>
<keyword evidence="5" id="KW-1185">Reference proteome</keyword>
<dbReference type="EMBL" id="MU863921">
    <property type="protein sequence ID" value="KAK4200285.1"/>
    <property type="molecule type" value="Genomic_DNA"/>
</dbReference>
<dbReference type="PANTHER" id="PTHR31145">
    <property type="entry name" value="INTEGRAL MEMBRANE PROTEIN (AFU_ORTHOLOGUE AFUA_7G01610)"/>
    <property type="match status" value="1"/>
</dbReference>
<evidence type="ECO:0000256" key="2">
    <source>
        <dbReference type="SAM" id="Phobius"/>
    </source>
</evidence>
<feature type="transmembrane region" description="Helical" evidence="2">
    <location>
        <begin position="78"/>
        <end position="103"/>
    </location>
</feature>
<dbReference type="Proteomes" id="UP001303160">
    <property type="component" value="Unassembled WGS sequence"/>
</dbReference>
<organism evidence="4 5">
    <name type="scientific">Triangularia verruculosa</name>
    <dbReference type="NCBI Taxonomy" id="2587418"/>
    <lineage>
        <taxon>Eukaryota</taxon>
        <taxon>Fungi</taxon>
        <taxon>Dikarya</taxon>
        <taxon>Ascomycota</taxon>
        <taxon>Pezizomycotina</taxon>
        <taxon>Sordariomycetes</taxon>
        <taxon>Sordariomycetidae</taxon>
        <taxon>Sordariales</taxon>
        <taxon>Podosporaceae</taxon>
        <taxon>Triangularia</taxon>
    </lineage>
</organism>
<feature type="compositionally biased region" description="Low complexity" evidence="1">
    <location>
        <begin position="442"/>
        <end position="457"/>
    </location>
</feature>
<keyword evidence="2" id="KW-0472">Membrane</keyword>
<evidence type="ECO:0000256" key="1">
    <source>
        <dbReference type="SAM" id="MobiDB-lite"/>
    </source>
</evidence>
<feature type="transmembrane region" description="Helical" evidence="2">
    <location>
        <begin position="221"/>
        <end position="241"/>
    </location>
</feature>
<dbReference type="InterPro" id="IPR010308">
    <property type="entry name" value="TRP_C"/>
</dbReference>
<comment type="caution">
    <text evidence="4">The sequence shown here is derived from an EMBL/GenBank/DDBJ whole genome shotgun (WGS) entry which is preliminary data.</text>
</comment>
<evidence type="ECO:0000259" key="3">
    <source>
        <dbReference type="Pfam" id="PF06011"/>
    </source>
</evidence>
<feature type="compositionally biased region" description="Polar residues" evidence="1">
    <location>
        <begin position="493"/>
        <end position="506"/>
    </location>
</feature>
<proteinExistence type="predicted"/>
<dbReference type="GO" id="GO:0055085">
    <property type="term" value="P:transmembrane transport"/>
    <property type="evidence" value="ECO:0007669"/>
    <property type="project" value="TreeGrafter"/>
</dbReference>
<feature type="non-terminal residue" evidence="4">
    <location>
        <position position="1"/>
    </location>
</feature>
<feature type="region of interest" description="Disordered" evidence="1">
    <location>
        <begin position="493"/>
        <end position="572"/>
    </location>
</feature>
<dbReference type="InterPro" id="IPR040241">
    <property type="entry name" value="TRP_Flc/Pkd2-like"/>
</dbReference>
<dbReference type="PANTHER" id="PTHR31145:SF7">
    <property type="entry name" value="TRP-LIKE ION CHANNEL"/>
    <property type="match status" value="1"/>
</dbReference>
<evidence type="ECO:0000313" key="5">
    <source>
        <dbReference type="Proteomes" id="UP001303160"/>
    </source>
</evidence>